<evidence type="ECO:0000313" key="5">
    <source>
        <dbReference type="Proteomes" id="UP001153069"/>
    </source>
</evidence>
<dbReference type="GO" id="GO:0005783">
    <property type="term" value="C:endoplasmic reticulum"/>
    <property type="evidence" value="ECO:0007669"/>
    <property type="project" value="TreeGrafter"/>
</dbReference>
<evidence type="ECO:0000256" key="2">
    <source>
        <dbReference type="ARBA" id="ARBA00022679"/>
    </source>
</evidence>
<dbReference type="AlphaFoldDB" id="A0A9N8I073"/>
<protein>
    <submittedName>
        <fullName evidence="4">Isoprenyl transferase</fullName>
    </submittedName>
</protein>
<dbReference type="PROSITE" id="PS01066">
    <property type="entry name" value="UPP_SYNTHASE"/>
    <property type="match status" value="1"/>
</dbReference>
<dbReference type="InterPro" id="IPR036424">
    <property type="entry name" value="UPP_synth-like_sf"/>
</dbReference>
<feature type="transmembrane region" description="Helical" evidence="3">
    <location>
        <begin position="158"/>
        <end position="176"/>
    </location>
</feature>
<dbReference type="HAMAP" id="MF_01139">
    <property type="entry name" value="ISPT"/>
    <property type="match status" value="1"/>
</dbReference>
<dbReference type="PANTHER" id="PTHR10291">
    <property type="entry name" value="DEHYDRODOLICHYL DIPHOSPHATE SYNTHASE FAMILY MEMBER"/>
    <property type="match status" value="1"/>
</dbReference>
<accession>A0A9N8I073</accession>
<dbReference type="NCBIfam" id="TIGR00055">
    <property type="entry name" value="uppS"/>
    <property type="match status" value="1"/>
</dbReference>
<keyword evidence="5" id="KW-1185">Reference proteome</keyword>
<keyword evidence="3" id="KW-0472">Membrane</keyword>
<dbReference type="GO" id="GO:0045547">
    <property type="term" value="F:ditrans,polycis-polyprenyl diphosphate synthase [(2E,6E)-farnesyl diphosphate specific] activity"/>
    <property type="evidence" value="ECO:0007669"/>
    <property type="project" value="TreeGrafter"/>
</dbReference>
<sequence length="463" mass="52896">MLKRISKLSSAVPLDPAAISSVLSAIRSETLEGGYHDGDDDDDDGRYDFVTIGNLSYQRSAVCDGCFCPASCPDETTIIRRIIRWVKIIARSKHGMTVVCGILPLVLGLAIGFYVGRRWEQKKKGDDENSSMQAGIVQSSFSWMTRVWRHQLATLRMLQAWAASLVLLLLFTTSTWNSQQDEKDCTKMNILQSTSTEESVLITEEERREQTQLRRLKDPSRYRQSGVDRDVLPQHIAFIMDGNRRYGKSKYKSVSRGHMDGGYKLRDMVHWCLEECVREITVYAFSTENWNRSQAEIDALMSIFCQQCEELRKESVKLQIVVRVLSTDADPIPHHVKEKLKQLEEDTKHCQGNLFLNVCLSYGSRGEIVGVCKSLAEACRDGDLAINDINEQEVESRLLTRNSPAPDILLRTSGEERLSNFLLWQCAYTEFFFLSKHWPDLEKEDLIGVLRSYALGRKRRFGK</sequence>
<keyword evidence="3" id="KW-0812">Transmembrane</keyword>
<dbReference type="Pfam" id="PF01255">
    <property type="entry name" value="Prenyltransf"/>
    <property type="match status" value="1"/>
</dbReference>
<comment type="similarity">
    <text evidence="1">Belongs to the UPP synthase family.</text>
</comment>
<dbReference type="SUPFAM" id="SSF64005">
    <property type="entry name" value="Undecaprenyl diphosphate synthase"/>
    <property type="match status" value="1"/>
</dbReference>
<dbReference type="Proteomes" id="UP001153069">
    <property type="component" value="Unassembled WGS sequence"/>
</dbReference>
<keyword evidence="2 4" id="KW-0808">Transferase</keyword>
<evidence type="ECO:0000313" key="4">
    <source>
        <dbReference type="EMBL" id="CAB9529573.1"/>
    </source>
</evidence>
<evidence type="ECO:0000256" key="3">
    <source>
        <dbReference type="SAM" id="Phobius"/>
    </source>
</evidence>
<comment type="caution">
    <text evidence="4">The sequence shown here is derived from an EMBL/GenBank/DDBJ whole genome shotgun (WGS) entry which is preliminary data.</text>
</comment>
<dbReference type="CDD" id="cd00475">
    <property type="entry name" value="Cis_IPPS"/>
    <property type="match status" value="1"/>
</dbReference>
<dbReference type="PANTHER" id="PTHR10291:SF43">
    <property type="entry name" value="DEHYDRODOLICHYL DIPHOSPHATE SYNTHASE COMPLEX SUBUNIT DHDDS"/>
    <property type="match status" value="1"/>
</dbReference>
<dbReference type="InterPro" id="IPR018520">
    <property type="entry name" value="UPP_synth-like_CS"/>
</dbReference>
<evidence type="ECO:0000256" key="1">
    <source>
        <dbReference type="ARBA" id="ARBA00005432"/>
    </source>
</evidence>
<dbReference type="OrthoDB" id="4173905at2759"/>
<dbReference type="InterPro" id="IPR001441">
    <property type="entry name" value="UPP_synth-like"/>
</dbReference>
<dbReference type="Gene3D" id="3.40.1180.10">
    <property type="entry name" value="Decaprenyl diphosphate synthase-like"/>
    <property type="match status" value="1"/>
</dbReference>
<gene>
    <name evidence="4" type="ORF">SEMRO_2549_G330880.1</name>
</gene>
<proteinExistence type="inferred from homology"/>
<dbReference type="EMBL" id="CAICTM010002547">
    <property type="protein sequence ID" value="CAB9529573.1"/>
    <property type="molecule type" value="Genomic_DNA"/>
</dbReference>
<name>A0A9N8I073_9STRA</name>
<reference evidence="4" key="1">
    <citation type="submission" date="2020-06" db="EMBL/GenBank/DDBJ databases">
        <authorList>
            <consortium name="Plant Systems Biology data submission"/>
        </authorList>
    </citation>
    <scope>NUCLEOTIDE SEQUENCE</scope>
    <source>
        <strain evidence="4">D6</strain>
    </source>
</reference>
<dbReference type="GO" id="GO:0016094">
    <property type="term" value="P:polyprenol biosynthetic process"/>
    <property type="evidence" value="ECO:0007669"/>
    <property type="project" value="TreeGrafter"/>
</dbReference>
<keyword evidence="3" id="KW-1133">Transmembrane helix</keyword>
<organism evidence="4 5">
    <name type="scientific">Seminavis robusta</name>
    <dbReference type="NCBI Taxonomy" id="568900"/>
    <lineage>
        <taxon>Eukaryota</taxon>
        <taxon>Sar</taxon>
        <taxon>Stramenopiles</taxon>
        <taxon>Ochrophyta</taxon>
        <taxon>Bacillariophyta</taxon>
        <taxon>Bacillariophyceae</taxon>
        <taxon>Bacillariophycidae</taxon>
        <taxon>Naviculales</taxon>
        <taxon>Naviculaceae</taxon>
        <taxon>Seminavis</taxon>
    </lineage>
</organism>
<feature type="transmembrane region" description="Helical" evidence="3">
    <location>
        <begin position="95"/>
        <end position="115"/>
    </location>
</feature>